<accession>A0AAW2BMY8</accession>
<dbReference type="PANTHER" id="PTHR23272">
    <property type="entry name" value="BED FINGER-RELATED"/>
    <property type="match status" value="1"/>
</dbReference>
<protein>
    <recommendedName>
        <fullName evidence="2">hAT-like transposase RNase-H fold domain-containing protein</fullName>
    </recommendedName>
</protein>
<comment type="caution">
    <text evidence="3">The sequence shown here is derived from an EMBL/GenBank/DDBJ whole genome shotgun (WGS) entry which is preliminary data.</text>
</comment>
<keyword evidence="4" id="KW-1185">Reference proteome</keyword>
<reference evidence="3 4" key="1">
    <citation type="submission" date="2024-01" db="EMBL/GenBank/DDBJ databases">
        <title>A telomere-to-telomere, gap-free genome of sweet tea (Lithocarpus litseifolius).</title>
        <authorList>
            <person name="Zhou J."/>
        </authorList>
    </citation>
    <scope>NUCLEOTIDE SEQUENCE [LARGE SCALE GENOMIC DNA]</scope>
    <source>
        <strain evidence="3">Zhou-2022a</strain>
        <tissue evidence="3">Leaf</tissue>
    </source>
</reference>
<sequence length="383" mass="44205">MAKFKMQKQLQGLLGISVMVVPSRWRPLMPRLLKVLLVLPIKSELLEQLVEHKFLLFSYQGHLNHRYVPEMGSEYDAKNQQNLMELQTAIKGAANVIGPKSPVTANARTHRRQSLTGIPASGKLRFAQCLSELPFLISKKVRQDVPTRWNSTYLMIETCFKYRDAFSHLSRIDKYFLNCPSEEEWERVEKIARVLEPFYDITKLFSGTNYPTANLYFHCVWKIQLRIMEQLEDDDMIIRAMAKEMKEKFDKYWEYYSPVLSFAVILDPRYKLQCVEFCYSKLYKQEAISMAANLRDTLYGIFEEYKNSTSDICNVVEVASSSGGVRDTKENRNAKTPPPVHPSTKISKRPGHQTRLVTLATEIEDSVAKDSVAKDQPCLMAFS</sequence>
<name>A0AAW2BMY8_9ROSI</name>
<gene>
    <name evidence="3" type="ORF">SO802_032372</name>
</gene>
<evidence type="ECO:0000259" key="2">
    <source>
        <dbReference type="Pfam" id="PF14372"/>
    </source>
</evidence>
<dbReference type="PANTHER" id="PTHR23272:SF166">
    <property type="entry name" value="ZINC FINGER BED DOMAIN-CONTAINING PROTEIN RICESLEEPER 2-LIKE ISOFORM X1"/>
    <property type="match status" value="1"/>
</dbReference>
<dbReference type="AlphaFoldDB" id="A0AAW2BMY8"/>
<dbReference type="GO" id="GO:0003677">
    <property type="term" value="F:DNA binding"/>
    <property type="evidence" value="ECO:0007669"/>
    <property type="project" value="InterPro"/>
</dbReference>
<feature type="region of interest" description="Disordered" evidence="1">
    <location>
        <begin position="323"/>
        <end position="348"/>
    </location>
</feature>
<evidence type="ECO:0000313" key="3">
    <source>
        <dbReference type="EMBL" id="KAK9987421.1"/>
    </source>
</evidence>
<organism evidence="3 4">
    <name type="scientific">Lithocarpus litseifolius</name>
    <dbReference type="NCBI Taxonomy" id="425828"/>
    <lineage>
        <taxon>Eukaryota</taxon>
        <taxon>Viridiplantae</taxon>
        <taxon>Streptophyta</taxon>
        <taxon>Embryophyta</taxon>
        <taxon>Tracheophyta</taxon>
        <taxon>Spermatophyta</taxon>
        <taxon>Magnoliopsida</taxon>
        <taxon>eudicotyledons</taxon>
        <taxon>Gunneridae</taxon>
        <taxon>Pentapetalae</taxon>
        <taxon>rosids</taxon>
        <taxon>fabids</taxon>
        <taxon>Fagales</taxon>
        <taxon>Fagaceae</taxon>
        <taxon>Lithocarpus</taxon>
    </lineage>
</organism>
<dbReference type="InterPro" id="IPR025525">
    <property type="entry name" value="hAT-like_transposase_RNase-H"/>
</dbReference>
<feature type="domain" description="hAT-like transposase RNase-H fold" evidence="2">
    <location>
        <begin position="206"/>
        <end position="305"/>
    </location>
</feature>
<dbReference type="InterPro" id="IPR012337">
    <property type="entry name" value="RNaseH-like_sf"/>
</dbReference>
<evidence type="ECO:0000313" key="4">
    <source>
        <dbReference type="Proteomes" id="UP001459277"/>
    </source>
</evidence>
<dbReference type="EMBL" id="JAZDWU010000011">
    <property type="protein sequence ID" value="KAK9987421.1"/>
    <property type="molecule type" value="Genomic_DNA"/>
</dbReference>
<proteinExistence type="predicted"/>
<evidence type="ECO:0000256" key="1">
    <source>
        <dbReference type="SAM" id="MobiDB-lite"/>
    </source>
</evidence>
<dbReference type="SUPFAM" id="SSF53098">
    <property type="entry name" value="Ribonuclease H-like"/>
    <property type="match status" value="1"/>
</dbReference>
<dbReference type="Proteomes" id="UP001459277">
    <property type="component" value="Unassembled WGS sequence"/>
</dbReference>
<dbReference type="Pfam" id="PF14372">
    <property type="entry name" value="hAT-like_RNase-H"/>
    <property type="match status" value="1"/>
</dbReference>